<proteinExistence type="inferred from homology"/>
<dbReference type="EMBL" id="LBWR01000002">
    <property type="protein sequence ID" value="KKR12378.1"/>
    <property type="molecule type" value="Genomic_DNA"/>
</dbReference>
<evidence type="ECO:0000313" key="7">
    <source>
        <dbReference type="EMBL" id="KKR12378.1"/>
    </source>
</evidence>
<dbReference type="GO" id="GO:0006412">
    <property type="term" value="P:translation"/>
    <property type="evidence" value="ECO:0007669"/>
    <property type="project" value="UniProtKB-UniRule"/>
</dbReference>
<name>A0A0G0NA90_9BACT</name>
<evidence type="ECO:0000256" key="6">
    <source>
        <dbReference type="RuleBase" id="RU003629"/>
    </source>
</evidence>
<evidence type="ECO:0000256" key="2">
    <source>
        <dbReference type="ARBA" id="ARBA00022980"/>
    </source>
</evidence>
<comment type="similarity">
    <text evidence="1 5 6">Belongs to the universal ribosomal protein uS11 family.</text>
</comment>
<dbReference type="STRING" id="1619013.UT41_C0002G0152"/>
<keyword evidence="5" id="KW-0694">RNA-binding</keyword>
<gene>
    <name evidence="5" type="primary">rpsK</name>
    <name evidence="7" type="ORF">UT41_C0002G0152</name>
</gene>
<dbReference type="GO" id="GO:0005840">
    <property type="term" value="C:ribosome"/>
    <property type="evidence" value="ECO:0007669"/>
    <property type="project" value="UniProtKB-KW"/>
</dbReference>
<sequence length="151" mass="15907">MGKKKVIKQTEAQVLKESDTLEKTMTKVSGKGGGSRKIEAGKVYINATYNNTLITVTNKGGDVIAWVSAGSLGFAGPKKATPFAASKAVAALVEKLKKVGLTEVEVVVKGVGSGRDSAIRSFATQGFNITSVKDVTPIPHNGPRPKKPRRI</sequence>
<comment type="function">
    <text evidence="5">Located on the platform of the 30S subunit, it bridges several disparate RNA helices of the 16S rRNA. Forms part of the Shine-Dalgarno cleft in the 70S ribosome.</text>
</comment>
<evidence type="ECO:0000313" key="8">
    <source>
        <dbReference type="Proteomes" id="UP000034665"/>
    </source>
</evidence>
<dbReference type="Gene3D" id="3.30.420.80">
    <property type="entry name" value="Ribosomal protein S11"/>
    <property type="match status" value="1"/>
</dbReference>
<dbReference type="PANTHER" id="PTHR11759">
    <property type="entry name" value="40S RIBOSOMAL PROTEIN S14/30S RIBOSOMAL PROTEIN S11"/>
    <property type="match status" value="1"/>
</dbReference>
<comment type="caution">
    <text evidence="7">The sequence shown here is derived from an EMBL/GenBank/DDBJ whole genome shotgun (WGS) entry which is preliminary data.</text>
</comment>
<dbReference type="InterPro" id="IPR018102">
    <property type="entry name" value="Ribosomal_uS11_CS"/>
</dbReference>
<dbReference type="PROSITE" id="PS00054">
    <property type="entry name" value="RIBOSOMAL_S11"/>
    <property type="match status" value="1"/>
</dbReference>
<keyword evidence="5" id="KW-0699">rRNA-binding</keyword>
<protein>
    <recommendedName>
        <fullName evidence="4 5">Small ribosomal subunit protein uS11</fullName>
    </recommendedName>
</protein>
<dbReference type="PIRSF" id="PIRSF002131">
    <property type="entry name" value="Ribosomal_S11"/>
    <property type="match status" value="1"/>
</dbReference>
<evidence type="ECO:0000256" key="5">
    <source>
        <dbReference type="HAMAP-Rule" id="MF_01310"/>
    </source>
</evidence>
<dbReference type="InterPro" id="IPR036967">
    <property type="entry name" value="Ribosomal_uS11_sf"/>
</dbReference>
<reference evidence="7 8" key="1">
    <citation type="journal article" date="2015" name="Nature">
        <title>rRNA introns, odd ribosomes, and small enigmatic genomes across a large radiation of phyla.</title>
        <authorList>
            <person name="Brown C.T."/>
            <person name="Hug L.A."/>
            <person name="Thomas B.C."/>
            <person name="Sharon I."/>
            <person name="Castelle C.J."/>
            <person name="Singh A."/>
            <person name="Wilkins M.J."/>
            <person name="Williams K.H."/>
            <person name="Banfield J.F."/>
        </authorList>
    </citation>
    <scope>NUCLEOTIDE SEQUENCE [LARGE SCALE GENOMIC DNA]</scope>
</reference>
<evidence type="ECO:0000256" key="3">
    <source>
        <dbReference type="ARBA" id="ARBA00023274"/>
    </source>
</evidence>
<comment type="subunit">
    <text evidence="5">Part of the 30S ribosomal subunit. Interacts with proteins S7 and S18. Binds to IF-3.</text>
</comment>
<evidence type="ECO:0000256" key="4">
    <source>
        <dbReference type="ARBA" id="ARBA00035160"/>
    </source>
</evidence>
<keyword evidence="3 5" id="KW-0687">Ribonucleoprotein</keyword>
<dbReference type="AlphaFoldDB" id="A0A0G0NA90"/>
<dbReference type="SUPFAM" id="SSF53137">
    <property type="entry name" value="Translational machinery components"/>
    <property type="match status" value="1"/>
</dbReference>
<dbReference type="Pfam" id="PF00411">
    <property type="entry name" value="Ribosomal_S11"/>
    <property type="match status" value="1"/>
</dbReference>
<dbReference type="GO" id="GO:0019843">
    <property type="term" value="F:rRNA binding"/>
    <property type="evidence" value="ECO:0007669"/>
    <property type="project" value="UniProtKB-UniRule"/>
</dbReference>
<dbReference type="NCBIfam" id="NF003698">
    <property type="entry name" value="PRK05309.1"/>
    <property type="match status" value="1"/>
</dbReference>
<dbReference type="GO" id="GO:0003735">
    <property type="term" value="F:structural constituent of ribosome"/>
    <property type="evidence" value="ECO:0007669"/>
    <property type="project" value="InterPro"/>
</dbReference>
<dbReference type="Proteomes" id="UP000034665">
    <property type="component" value="Unassembled WGS sequence"/>
</dbReference>
<organism evidence="7 8">
    <name type="scientific">Candidatus Wolfebacteria bacterium GW2011_GWC2_39_22</name>
    <dbReference type="NCBI Taxonomy" id="1619013"/>
    <lineage>
        <taxon>Bacteria</taxon>
        <taxon>Candidatus Wolfeibacteriota</taxon>
    </lineage>
</organism>
<accession>A0A0G0NA90</accession>
<keyword evidence="2 5" id="KW-0689">Ribosomal protein</keyword>
<dbReference type="GO" id="GO:1990904">
    <property type="term" value="C:ribonucleoprotein complex"/>
    <property type="evidence" value="ECO:0007669"/>
    <property type="project" value="UniProtKB-KW"/>
</dbReference>
<dbReference type="InterPro" id="IPR001971">
    <property type="entry name" value="Ribosomal_uS11"/>
</dbReference>
<dbReference type="HAMAP" id="MF_01310">
    <property type="entry name" value="Ribosomal_uS11"/>
    <property type="match status" value="1"/>
</dbReference>
<evidence type="ECO:0000256" key="1">
    <source>
        <dbReference type="ARBA" id="ARBA00006194"/>
    </source>
</evidence>